<evidence type="ECO:0000259" key="6">
    <source>
        <dbReference type="PROSITE" id="PS50222"/>
    </source>
</evidence>
<protein>
    <submittedName>
        <fullName evidence="8">TBC1 domain family member 9-like</fullName>
    </submittedName>
</protein>
<dbReference type="PROSITE" id="PS50222">
    <property type="entry name" value="EF_HAND_2"/>
    <property type="match status" value="1"/>
</dbReference>
<feature type="region of interest" description="Disordered" evidence="4">
    <location>
        <begin position="1009"/>
        <end position="1032"/>
    </location>
</feature>
<dbReference type="InterPro" id="IPR000195">
    <property type="entry name" value="Rab-GAP-TBC_dom"/>
</dbReference>
<dbReference type="InterPro" id="IPR035969">
    <property type="entry name" value="Rab-GAP_TBC_sf"/>
</dbReference>
<dbReference type="Gene3D" id="1.10.8.270">
    <property type="entry name" value="putative rabgap domain of human tbc1 domain family member 14 like domains"/>
    <property type="match status" value="1"/>
</dbReference>
<dbReference type="Gene3D" id="2.30.29.30">
    <property type="entry name" value="Pleckstrin-homology domain (PH domain)/Phosphotyrosine-binding domain (PTB)"/>
    <property type="match status" value="1"/>
</dbReference>
<dbReference type="Pfam" id="PF00566">
    <property type="entry name" value="RabGAP-TBC"/>
    <property type="match status" value="1"/>
</dbReference>
<keyword evidence="7" id="KW-1185">Reference proteome</keyword>
<dbReference type="Gene3D" id="1.10.472.80">
    <property type="entry name" value="Ypt/Rab-GAP domain of gyp1p, domain 3"/>
    <property type="match status" value="1"/>
</dbReference>
<feature type="domain" description="EF-hand" evidence="6">
    <location>
        <begin position="671"/>
        <end position="706"/>
    </location>
</feature>
<dbReference type="GeneID" id="106815085"/>
<reference evidence="8" key="1">
    <citation type="submission" date="2025-08" db="UniProtKB">
        <authorList>
            <consortium name="RefSeq"/>
        </authorList>
    </citation>
    <scope>IDENTIFICATION</scope>
</reference>
<dbReference type="InterPro" id="IPR011992">
    <property type="entry name" value="EF-hand-dom_pair"/>
</dbReference>
<proteinExistence type="predicted"/>
<dbReference type="InterPro" id="IPR004182">
    <property type="entry name" value="GRAM"/>
</dbReference>
<gene>
    <name evidence="8" type="primary">LOC106815085</name>
</gene>
<evidence type="ECO:0000313" key="7">
    <source>
        <dbReference type="Proteomes" id="UP000695022"/>
    </source>
</evidence>
<dbReference type="SUPFAM" id="SSF47923">
    <property type="entry name" value="Ypt/Rab-GAP domain of gyp1p"/>
    <property type="match status" value="2"/>
</dbReference>
<accession>A0ABM1ES26</accession>
<dbReference type="CDD" id="cd13354">
    <property type="entry name" value="PH-GRAM2_TCB1D9_TCB1D9B"/>
    <property type="match status" value="1"/>
</dbReference>
<dbReference type="SMART" id="SM00054">
    <property type="entry name" value="EFh"/>
    <property type="match status" value="1"/>
</dbReference>
<feature type="region of interest" description="Disordered" evidence="4">
    <location>
        <begin position="941"/>
        <end position="970"/>
    </location>
</feature>
<dbReference type="Gene3D" id="1.10.238.10">
    <property type="entry name" value="EF-hand"/>
    <property type="match status" value="1"/>
</dbReference>
<name>A0ABM1ES26_PRICU</name>
<evidence type="ECO:0000256" key="4">
    <source>
        <dbReference type="SAM" id="MobiDB-lite"/>
    </source>
</evidence>
<dbReference type="PANTHER" id="PTHR47666:SF1">
    <property type="entry name" value="PROTEIN VASCULAR ASSOCIATED DEATH 1, CHLOROPLASTIC"/>
    <property type="match status" value="1"/>
</dbReference>
<evidence type="ECO:0000313" key="8">
    <source>
        <dbReference type="RefSeq" id="XP_014674997.1"/>
    </source>
</evidence>
<feature type="compositionally biased region" description="Low complexity" evidence="4">
    <location>
        <begin position="941"/>
        <end position="952"/>
    </location>
</feature>
<dbReference type="RefSeq" id="XP_014674997.1">
    <property type="nucleotide sequence ID" value="XM_014819511.1"/>
</dbReference>
<feature type="domain" description="Rab-GAP TBC" evidence="5">
    <location>
        <begin position="295"/>
        <end position="482"/>
    </location>
</feature>
<evidence type="ECO:0000256" key="1">
    <source>
        <dbReference type="ARBA" id="ARBA00022468"/>
    </source>
</evidence>
<dbReference type="Pfam" id="PF02893">
    <property type="entry name" value="GRAM"/>
    <property type="match status" value="1"/>
</dbReference>
<keyword evidence="2" id="KW-0677">Repeat</keyword>
<dbReference type="InterPro" id="IPR036017">
    <property type="entry name" value="TCB1D9/TCB1D9B_PH-GRAM2"/>
</dbReference>
<sequence length="1032" mass="115336">MFLHKAETLRLMEQLANMAMKHLITEEGFQEDRDLPSKTRNFMPRQVSSLKRDLDARQRSEAYRIKFKLPSTEKLHGDTECTLWTPYNKQHVWGRMFISPNYICYDSRVSDLVSVIIPMRDLFVVEKKETCTGNIITNGLIFTTKLKVNFLFAELKDRQFILEKISDFLAKLPDQRPVSGDNLSICSTSSSSSFIKVARGEGVRSCSPHSIGSDNGFVKVAGVAFDSGTADSDATPTGTMAFQPALLHLFPMPQAGEIAAREAVKEHLWNIHFAEFGRGISNYRTSKTYDLVTKGVPQSLRGEQWLVYSGAINEMATHPGYYASLVEKSVGKMSIASDEIERDLHRSLPEHPAFQSEVGIGALRRVLSAYACRNPSIGYCQAMNIVTSVLLLYASEEETFWLLVALCERLLPDYYNTKVIGAIIDQGVLEDLTRENLPDLHERLEDLDVLHMISLSWFLTIFLSTMPFESAVNILDCFFYDGAKVIFQIALTVLDARRDALLTCRDDGTAMTTLSGYLERVHNREPTMPHILHSVLVGSAPVDVPGEPSVDISELIYNSYLNFGFLRTTTIEKLRLKHRLRVVQGLEDITMRNVVRSVVGATAWKNDELQELYLIFKEERLSATYYKTHQGIGNDPDKYDLSLPYYMHHKINFDHFKFLFLCLSPWGQGIHGETLATRAFRLYDRNADGLINFKEFVDCLAAMCRAELPDRAQLFYRMHQPPALLPGDLDSPTSDGAEVASEATDFFECAALRPPKERSISETITEREDSPMILLDTDDSSQETGKSSEVDILEKYRTKKTNLPRSDSKEAMKILPKMSQEQFIQLWKSLYDLFVDDPCEQELYQAIATLGTLLLQIGEVGKQFLHREADDDEIGKPIAEDQEAVMAALADAATESDKATQDECESSGGQGSPQHTQEESHDGAQKSDDLPGVIADAEVVPASSPASPPKSSGKTLDVAGHGDGGSRPDDGWSITFEQFLASLLTEDPLCAFFEQQTDIVAAIERLREKRLDRQGSGPTGSLTGAASTPPYV</sequence>
<dbReference type="SUPFAM" id="SSF47473">
    <property type="entry name" value="EF-hand"/>
    <property type="match status" value="1"/>
</dbReference>
<dbReference type="PANTHER" id="PTHR47666">
    <property type="entry name" value="PROTEIN VASCULAR ASSOCIATED DEATH 1, CHLOROPLASTIC"/>
    <property type="match status" value="1"/>
</dbReference>
<evidence type="ECO:0000256" key="2">
    <source>
        <dbReference type="ARBA" id="ARBA00022737"/>
    </source>
</evidence>
<dbReference type="InterPro" id="IPR018247">
    <property type="entry name" value="EF_Hand_1_Ca_BS"/>
</dbReference>
<organism evidence="7 8">
    <name type="scientific">Priapulus caudatus</name>
    <name type="common">Priapulid worm</name>
    <dbReference type="NCBI Taxonomy" id="37621"/>
    <lineage>
        <taxon>Eukaryota</taxon>
        <taxon>Metazoa</taxon>
        <taxon>Ecdysozoa</taxon>
        <taxon>Scalidophora</taxon>
        <taxon>Priapulida</taxon>
        <taxon>Priapulimorpha</taxon>
        <taxon>Priapulimorphida</taxon>
        <taxon>Priapulidae</taxon>
        <taxon>Priapulus</taxon>
    </lineage>
</organism>
<dbReference type="PROSITE" id="PS00018">
    <property type="entry name" value="EF_HAND_1"/>
    <property type="match status" value="1"/>
</dbReference>
<dbReference type="InterPro" id="IPR002048">
    <property type="entry name" value="EF_hand_dom"/>
</dbReference>
<evidence type="ECO:0000259" key="5">
    <source>
        <dbReference type="PROSITE" id="PS50086"/>
    </source>
</evidence>
<dbReference type="Proteomes" id="UP000695022">
    <property type="component" value="Unplaced"/>
</dbReference>
<feature type="compositionally biased region" description="Basic and acidic residues" evidence="4">
    <location>
        <begin position="916"/>
        <end position="929"/>
    </location>
</feature>
<dbReference type="PROSITE" id="PS50086">
    <property type="entry name" value="TBC_RABGAP"/>
    <property type="match status" value="1"/>
</dbReference>
<dbReference type="InterPro" id="IPR011993">
    <property type="entry name" value="PH-like_dom_sf"/>
</dbReference>
<keyword evidence="1" id="KW-0343">GTPase activation</keyword>
<keyword evidence="3" id="KW-0106">Calcium</keyword>
<dbReference type="SMART" id="SM00164">
    <property type="entry name" value="TBC"/>
    <property type="match status" value="1"/>
</dbReference>
<dbReference type="SMART" id="SM00568">
    <property type="entry name" value="GRAM"/>
    <property type="match status" value="1"/>
</dbReference>
<evidence type="ECO:0000256" key="3">
    <source>
        <dbReference type="ARBA" id="ARBA00022837"/>
    </source>
</evidence>
<feature type="region of interest" description="Disordered" evidence="4">
    <location>
        <begin position="891"/>
        <end position="929"/>
    </location>
</feature>